<protein>
    <recommendedName>
        <fullName evidence="7">Putative 4-hydroxy-4-methyl-2-oxoglutarate aldolase</fullName>
        <ecNumber evidence="6">4.1.1.112</ecNumber>
        <ecNumber evidence="5">4.1.3.17</ecNumber>
    </recommendedName>
    <alternativeName>
        <fullName evidence="11">Oxaloacetate decarboxylase</fullName>
    </alternativeName>
    <alternativeName>
        <fullName evidence="9">Regulator of ribonuclease activity homolog</fullName>
    </alternativeName>
    <alternativeName>
        <fullName evidence="10">RraA-like protein</fullName>
    </alternativeName>
</protein>
<dbReference type="Pfam" id="PF03737">
    <property type="entry name" value="RraA-like"/>
    <property type="match status" value="1"/>
</dbReference>
<comment type="function">
    <text evidence="8">Catalyzes the aldol cleavage of 4-hydroxy-4-methyl-2-oxoglutarate (HMG) into 2 molecules of pyruvate. Also contains a secondary oxaloacetate (OAA) decarboxylase activity due to the common pyruvate enolate transition state formed following C-C bond cleavage in the retro-aldol and decarboxylation reactions.</text>
</comment>
<evidence type="ECO:0000256" key="10">
    <source>
        <dbReference type="ARBA" id="ARBA00030169"/>
    </source>
</evidence>
<dbReference type="SUPFAM" id="SSF89562">
    <property type="entry name" value="RraA-like"/>
    <property type="match status" value="1"/>
</dbReference>
<evidence type="ECO:0000256" key="12">
    <source>
        <dbReference type="ARBA" id="ARBA00047973"/>
    </source>
</evidence>
<dbReference type="InterPro" id="IPR005493">
    <property type="entry name" value="RraA/RraA-like"/>
</dbReference>
<comment type="cofactor">
    <cofactor evidence="2">
        <name>a divalent metal cation</name>
        <dbReference type="ChEBI" id="CHEBI:60240"/>
    </cofactor>
</comment>
<dbReference type="PANTHER" id="PTHR33254">
    <property type="entry name" value="4-HYDROXY-4-METHYL-2-OXOGLUTARATE ALDOLASE 3-RELATED"/>
    <property type="match status" value="1"/>
</dbReference>
<dbReference type="EC" id="4.1.3.17" evidence="5"/>
<proteinExistence type="inferred from homology"/>
<gene>
    <name evidence="13" type="ORF">GCM10011509_30350</name>
</gene>
<dbReference type="PANTHER" id="PTHR33254:SF4">
    <property type="entry name" value="4-HYDROXY-4-METHYL-2-OXOGLUTARATE ALDOLASE 3-RELATED"/>
    <property type="match status" value="1"/>
</dbReference>
<evidence type="ECO:0000256" key="4">
    <source>
        <dbReference type="ARBA" id="ARBA00011233"/>
    </source>
</evidence>
<reference evidence="14" key="1">
    <citation type="journal article" date="2019" name="Int. J. Syst. Evol. Microbiol.">
        <title>The Global Catalogue of Microorganisms (GCM) 10K type strain sequencing project: providing services to taxonomists for standard genome sequencing and annotation.</title>
        <authorList>
            <consortium name="The Broad Institute Genomics Platform"/>
            <consortium name="The Broad Institute Genome Sequencing Center for Infectious Disease"/>
            <person name="Wu L."/>
            <person name="Ma J."/>
        </authorList>
    </citation>
    <scope>NUCLEOTIDE SEQUENCE [LARGE SCALE GENOMIC DNA]</scope>
    <source>
        <strain evidence="14">CGMCC 1.5362</strain>
    </source>
</reference>
<evidence type="ECO:0000256" key="1">
    <source>
        <dbReference type="ARBA" id="ARBA00001342"/>
    </source>
</evidence>
<dbReference type="CDD" id="cd16841">
    <property type="entry name" value="RraA_family"/>
    <property type="match status" value="1"/>
</dbReference>
<evidence type="ECO:0000256" key="11">
    <source>
        <dbReference type="ARBA" id="ARBA00032305"/>
    </source>
</evidence>
<comment type="caution">
    <text evidence="13">The sequence shown here is derived from an EMBL/GenBank/DDBJ whole genome shotgun (WGS) entry which is preliminary data.</text>
</comment>
<comment type="catalytic activity">
    <reaction evidence="12">
        <text>oxaloacetate + H(+) = pyruvate + CO2</text>
        <dbReference type="Rhea" id="RHEA:15641"/>
        <dbReference type="ChEBI" id="CHEBI:15361"/>
        <dbReference type="ChEBI" id="CHEBI:15378"/>
        <dbReference type="ChEBI" id="CHEBI:16452"/>
        <dbReference type="ChEBI" id="CHEBI:16526"/>
        <dbReference type="EC" id="4.1.1.112"/>
    </reaction>
</comment>
<accession>A0ABQ2FC28</accession>
<dbReference type="EC" id="4.1.1.112" evidence="6"/>
<evidence type="ECO:0000256" key="6">
    <source>
        <dbReference type="ARBA" id="ARBA00012947"/>
    </source>
</evidence>
<dbReference type="RefSeq" id="WP_022922294.1">
    <property type="nucleotide sequence ID" value="NZ_BMLB01000007.1"/>
</dbReference>
<dbReference type="EMBL" id="BMLB01000007">
    <property type="protein sequence ID" value="GGK79739.1"/>
    <property type="molecule type" value="Genomic_DNA"/>
</dbReference>
<evidence type="ECO:0000256" key="8">
    <source>
        <dbReference type="ARBA" id="ARBA00025046"/>
    </source>
</evidence>
<evidence type="ECO:0000256" key="2">
    <source>
        <dbReference type="ARBA" id="ARBA00001968"/>
    </source>
</evidence>
<keyword evidence="14" id="KW-1185">Reference proteome</keyword>
<dbReference type="Proteomes" id="UP000662111">
    <property type="component" value="Unassembled WGS sequence"/>
</dbReference>
<comment type="subunit">
    <text evidence="4">Homotrimer.</text>
</comment>
<evidence type="ECO:0000256" key="5">
    <source>
        <dbReference type="ARBA" id="ARBA00012213"/>
    </source>
</evidence>
<comment type="catalytic activity">
    <reaction evidence="1">
        <text>4-hydroxy-4-methyl-2-oxoglutarate = 2 pyruvate</text>
        <dbReference type="Rhea" id="RHEA:22748"/>
        <dbReference type="ChEBI" id="CHEBI:15361"/>
        <dbReference type="ChEBI" id="CHEBI:58276"/>
        <dbReference type="EC" id="4.1.3.17"/>
    </reaction>
</comment>
<comment type="similarity">
    <text evidence="3">Belongs to the class II aldolase/RraA-like family.</text>
</comment>
<dbReference type="InterPro" id="IPR036704">
    <property type="entry name" value="RraA/RraA-like_sf"/>
</dbReference>
<dbReference type="Gene3D" id="3.50.30.40">
    <property type="entry name" value="Ribonuclease E inhibitor RraA/RraA-like"/>
    <property type="match status" value="1"/>
</dbReference>
<evidence type="ECO:0000256" key="3">
    <source>
        <dbReference type="ARBA" id="ARBA00008621"/>
    </source>
</evidence>
<organism evidence="13 14">
    <name type="scientific">Ornithinimicrobium pekingense</name>
    <dbReference type="NCBI Taxonomy" id="384677"/>
    <lineage>
        <taxon>Bacteria</taxon>
        <taxon>Bacillati</taxon>
        <taxon>Actinomycetota</taxon>
        <taxon>Actinomycetes</taxon>
        <taxon>Micrococcales</taxon>
        <taxon>Ornithinimicrobiaceae</taxon>
        <taxon>Ornithinimicrobium</taxon>
    </lineage>
</organism>
<evidence type="ECO:0000256" key="9">
    <source>
        <dbReference type="ARBA" id="ARBA00029596"/>
    </source>
</evidence>
<name>A0ABQ2FC28_9MICO</name>
<evidence type="ECO:0000313" key="13">
    <source>
        <dbReference type="EMBL" id="GGK79739.1"/>
    </source>
</evidence>
<sequence length="201" mass="20372">MTEPTATRLGTAVPTSTVLDVSGNDGYLGPTIVRRAGSRAVGRALTVRTGPGDNLALHRALARAQPGDVLVVSCPGPPVGLAGEVICTALHQLGAVGLVTNSGIRDEDELLALGFPVWSAAVTPLGTTKSDGGVVGGAVEIGGVHVATGDAIVADGDGVVRVRAGSWNHIYEASGRKVERETTWLASLRQGTPLAELTGLV</sequence>
<evidence type="ECO:0000256" key="7">
    <source>
        <dbReference type="ARBA" id="ARBA00016549"/>
    </source>
</evidence>
<evidence type="ECO:0000313" key="14">
    <source>
        <dbReference type="Proteomes" id="UP000662111"/>
    </source>
</evidence>